<dbReference type="SUPFAM" id="SSF55729">
    <property type="entry name" value="Acyl-CoA N-acyltransferases (Nat)"/>
    <property type="match status" value="1"/>
</dbReference>
<sequence length="176" mass="18944">MPITLASPSTDLFDSWAATVAEFGGVHIDGAGLDLGTVPDRDACEAFVAKAELYGRPGAELPDGHVPCDYFWIVDDGEVVGFIAFRRALNDWLRTYGGHIGYSVRPSRRREGIAGAALGLVLERAREQGYDRVMLTCDDDNVGSARTIEGAGGEHVDTIDGSDAGHGAMRQYWITL</sequence>
<dbReference type="Proteomes" id="UP001371224">
    <property type="component" value="Unassembled WGS sequence"/>
</dbReference>
<dbReference type="PROSITE" id="PS51186">
    <property type="entry name" value="GNAT"/>
    <property type="match status" value="1"/>
</dbReference>
<dbReference type="EC" id="2.3.1.-" evidence="2"/>
<dbReference type="GO" id="GO:0016746">
    <property type="term" value="F:acyltransferase activity"/>
    <property type="evidence" value="ECO:0007669"/>
    <property type="project" value="UniProtKB-KW"/>
</dbReference>
<dbReference type="InterPro" id="IPR016181">
    <property type="entry name" value="Acyl_CoA_acyltransferase"/>
</dbReference>
<dbReference type="PANTHER" id="PTHR39173">
    <property type="entry name" value="ACETYLTRANSFERASE"/>
    <property type="match status" value="1"/>
</dbReference>
<evidence type="ECO:0000259" key="1">
    <source>
        <dbReference type="PROSITE" id="PS51186"/>
    </source>
</evidence>
<keyword evidence="3" id="KW-1185">Reference proteome</keyword>
<proteinExistence type="predicted"/>
<dbReference type="PANTHER" id="PTHR39173:SF1">
    <property type="entry name" value="ACETYLTRANSFERASE"/>
    <property type="match status" value="1"/>
</dbReference>
<comment type="caution">
    <text evidence="2">The sequence shown here is derived from an EMBL/GenBank/DDBJ whole genome shotgun (WGS) entry which is preliminary data.</text>
</comment>
<protein>
    <submittedName>
        <fullName evidence="2">GNAT family N-acetyltransferase</fullName>
        <ecNumber evidence="2">2.3.1.-</ecNumber>
    </submittedName>
</protein>
<accession>A0ABU8LFV3</accession>
<dbReference type="InterPro" id="IPR000182">
    <property type="entry name" value="GNAT_dom"/>
</dbReference>
<dbReference type="RefSeq" id="WP_337333117.1">
    <property type="nucleotide sequence ID" value="NZ_JBBDGM010000014.1"/>
</dbReference>
<evidence type="ECO:0000313" key="3">
    <source>
        <dbReference type="Proteomes" id="UP001371224"/>
    </source>
</evidence>
<dbReference type="CDD" id="cd04301">
    <property type="entry name" value="NAT_SF"/>
    <property type="match status" value="1"/>
</dbReference>
<organism evidence="2 3">
    <name type="scientific">Microbacterium bandirmense</name>
    <dbReference type="NCBI Taxonomy" id="3122050"/>
    <lineage>
        <taxon>Bacteria</taxon>
        <taxon>Bacillati</taxon>
        <taxon>Actinomycetota</taxon>
        <taxon>Actinomycetes</taxon>
        <taxon>Micrococcales</taxon>
        <taxon>Microbacteriaceae</taxon>
        <taxon>Microbacterium</taxon>
    </lineage>
</organism>
<name>A0ABU8LFV3_9MICO</name>
<keyword evidence="2" id="KW-0808">Transferase</keyword>
<gene>
    <name evidence="2" type="ORF">WDU99_14235</name>
</gene>
<keyword evidence="2" id="KW-0012">Acyltransferase</keyword>
<feature type="domain" description="N-acetyltransferase" evidence="1">
    <location>
        <begin position="31"/>
        <end position="174"/>
    </location>
</feature>
<evidence type="ECO:0000313" key="2">
    <source>
        <dbReference type="EMBL" id="MEJ1089471.1"/>
    </source>
</evidence>
<dbReference type="Gene3D" id="3.40.630.30">
    <property type="match status" value="1"/>
</dbReference>
<reference evidence="2 3" key="1">
    <citation type="submission" date="2024-02" db="EMBL/GenBank/DDBJ databases">
        <authorList>
            <person name="Saticioglu I.B."/>
        </authorList>
    </citation>
    <scope>NUCLEOTIDE SEQUENCE [LARGE SCALE GENOMIC DNA]</scope>
    <source>
        <strain evidence="2 3">Mu-80</strain>
    </source>
</reference>
<dbReference type="EMBL" id="JBBDGM010000014">
    <property type="protein sequence ID" value="MEJ1089471.1"/>
    <property type="molecule type" value="Genomic_DNA"/>
</dbReference>
<dbReference type="Pfam" id="PF00583">
    <property type="entry name" value="Acetyltransf_1"/>
    <property type="match status" value="1"/>
</dbReference>